<dbReference type="EMBL" id="AP023086">
    <property type="protein sequence ID" value="BCD97185.1"/>
    <property type="molecule type" value="Genomic_DNA"/>
</dbReference>
<feature type="transmembrane region" description="Helical" evidence="6">
    <location>
        <begin position="142"/>
        <end position="166"/>
    </location>
</feature>
<feature type="transmembrane region" description="Helical" evidence="6">
    <location>
        <begin position="63"/>
        <end position="84"/>
    </location>
</feature>
<keyword evidence="5 6" id="KW-0472">Membrane</keyword>
<evidence type="ECO:0000256" key="6">
    <source>
        <dbReference type="SAM" id="Phobius"/>
    </source>
</evidence>
<feature type="transmembrane region" description="Helical" evidence="6">
    <location>
        <begin position="178"/>
        <end position="197"/>
    </location>
</feature>
<comment type="subcellular location">
    <subcellularLocation>
        <location evidence="1">Membrane</location>
        <topology evidence="1">Multi-pass membrane protein</topology>
    </subcellularLocation>
</comment>
<proteinExistence type="inferred from homology"/>
<feature type="transmembrane region" description="Helical" evidence="6">
    <location>
        <begin position="209"/>
        <end position="231"/>
    </location>
</feature>
<evidence type="ECO:0000313" key="9">
    <source>
        <dbReference type="Proteomes" id="UP001320119"/>
    </source>
</evidence>
<keyword evidence="9" id="KW-1185">Reference proteome</keyword>
<keyword evidence="4 6" id="KW-1133">Transmembrane helix</keyword>
<dbReference type="RefSeq" id="WP_236986660.1">
    <property type="nucleotide sequence ID" value="NZ_AP023086.1"/>
</dbReference>
<feature type="transmembrane region" description="Helical" evidence="6">
    <location>
        <begin position="263"/>
        <end position="288"/>
    </location>
</feature>
<feature type="domain" description="EamA" evidence="7">
    <location>
        <begin position="5"/>
        <end position="135"/>
    </location>
</feature>
<evidence type="ECO:0000313" key="8">
    <source>
        <dbReference type="EMBL" id="BCD97185.1"/>
    </source>
</evidence>
<accession>A0AAN2BJN4</accession>
<organism evidence="8 9">
    <name type="scientific">Marinagarivorans cellulosilyticus</name>
    <dbReference type="NCBI Taxonomy" id="2721545"/>
    <lineage>
        <taxon>Bacteria</taxon>
        <taxon>Pseudomonadati</taxon>
        <taxon>Pseudomonadota</taxon>
        <taxon>Gammaproteobacteria</taxon>
        <taxon>Cellvibrionales</taxon>
        <taxon>Cellvibrionaceae</taxon>
        <taxon>Marinagarivorans</taxon>
    </lineage>
</organism>
<name>A0AAN2BJN4_9GAMM</name>
<evidence type="ECO:0000256" key="5">
    <source>
        <dbReference type="ARBA" id="ARBA00023136"/>
    </source>
</evidence>
<feature type="transmembrane region" description="Helical" evidence="6">
    <location>
        <begin position="238"/>
        <end position="257"/>
    </location>
</feature>
<dbReference type="PANTHER" id="PTHR32322:SF2">
    <property type="entry name" value="EAMA DOMAIN-CONTAINING PROTEIN"/>
    <property type="match status" value="1"/>
</dbReference>
<sequence length="297" mass="32289">MNIALAYCCVILIWTTTPLAIHWSNTDFDFITSISARIIIATLAGLILLKALGVPLVQARRDWLNFAVGSLGLFPTMLLVYWAAKTVPSGMMSVIFGLFPFFVGIGSQLLFKQRLLTPLKLLALVIALMGLALLNIEQLRVGWHALLGVAAIVSATVFWALSSVLLKNMPPIPPFRQSVGSMTFASPIFVLVWYFFAGPLPNGVGLRSLFGLSYLVIAGSLLGHTLFFYVLKHCQVTTVALIPLITPSLALLLGWFVEGEVMGVVSLVGAGIVIFALALFQGLFQLFLRRAGLLQRV</sequence>
<dbReference type="Pfam" id="PF00892">
    <property type="entry name" value="EamA"/>
    <property type="match status" value="2"/>
</dbReference>
<dbReference type="InterPro" id="IPR000620">
    <property type="entry name" value="EamA_dom"/>
</dbReference>
<protein>
    <recommendedName>
        <fullName evidence="7">EamA domain-containing protein</fullName>
    </recommendedName>
</protein>
<feature type="transmembrane region" description="Helical" evidence="6">
    <location>
        <begin position="90"/>
        <end position="111"/>
    </location>
</feature>
<dbReference type="Proteomes" id="UP001320119">
    <property type="component" value="Chromosome"/>
</dbReference>
<evidence type="ECO:0000256" key="1">
    <source>
        <dbReference type="ARBA" id="ARBA00004141"/>
    </source>
</evidence>
<dbReference type="PANTHER" id="PTHR32322">
    <property type="entry name" value="INNER MEMBRANE TRANSPORTER"/>
    <property type="match status" value="1"/>
</dbReference>
<dbReference type="SUPFAM" id="SSF103481">
    <property type="entry name" value="Multidrug resistance efflux transporter EmrE"/>
    <property type="match status" value="2"/>
</dbReference>
<feature type="domain" description="EamA" evidence="7">
    <location>
        <begin position="147"/>
        <end position="279"/>
    </location>
</feature>
<comment type="similarity">
    <text evidence="2">Belongs to the EamA transporter family.</text>
</comment>
<reference evidence="8 9" key="1">
    <citation type="journal article" date="2022" name="IScience">
        <title>An ultrasensitive nanofiber-based assay for enzymatic hydrolysis and deep-sea microbial degradation of cellulose.</title>
        <authorList>
            <person name="Tsudome M."/>
            <person name="Tachioka M."/>
            <person name="Miyazaki M."/>
            <person name="Uchimura K."/>
            <person name="Tsuda M."/>
            <person name="Takaki Y."/>
            <person name="Deguchi S."/>
        </authorList>
    </citation>
    <scope>NUCLEOTIDE SEQUENCE [LARGE SCALE GENOMIC DNA]</scope>
    <source>
        <strain evidence="8 9">GE09</strain>
    </source>
</reference>
<dbReference type="KEGG" id="marq:MARGE09_P1386"/>
<dbReference type="AlphaFoldDB" id="A0AAN2BJN4"/>
<dbReference type="InterPro" id="IPR037185">
    <property type="entry name" value="EmrE-like"/>
</dbReference>
<gene>
    <name evidence="8" type="ORF">MARGE09_P1386</name>
</gene>
<evidence type="ECO:0000256" key="4">
    <source>
        <dbReference type="ARBA" id="ARBA00022989"/>
    </source>
</evidence>
<keyword evidence="3 6" id="KW-0812">Transmembrane</keyword>
<feature type="transmembrane region" description="Helical" evidence="6">
    <location>
        <begin position="30"/>
        <end position="51"/>
    </location>
</feature>
<evidence type="ECO:0000256" key="3">
    <source>
        <dbReference type="ARBA" id="ARBA00022692"/>
    </source>
</evidence>
<evidence type="ECO:0000259" key="7">
    <source>
        <dbReference type="Pfam" id="PF00892"/>
    </source>
</evidence>
<evidence type="ECO:0000256" key="2">
    <source>
        <dbReference type="ARBA" id="ARBA00007362"/>
    </source>
</evidence>
<feature type="transmembrane region" description="Helical" evidence="6">
    <location>
        <begin position="118"/>
        <end position="136"/>
    </location>
</feature>
<dbReference type="InterPro" id="IPR050638">
    <property type="entry name" value="AA-Vitamin_Transporters"/>
</dbReference>
<dbReference type="GO" id="GO:0016020">
    <property type="term" value="C:membrane"/>
    <property type="evidence" value="ECO:0007669"/>
    <property type="project" value="UniProtKB-SubCell"/>
</dbReference>